<proteinExistence type="predicted"/>
<accession>A0AAW7T0K3</accession>
<gene>
    <name evidence="1" type="ORF">QZM33_12055</name>
</gene>
<dbReference type="EMBL" id="JAUJRV010000007">
    <property type="protein sequence ID" value="MDN7795667.1"/>
    <property type="molecule type" value="Genomic_DNA"/>
</dbReference>
<dbReference type="AlphaFoldDB" id="A0AAW7T0K3"/>
<name>A0AAW7T0K3_BURVI</name>
<dbReference type="Proteomes" id="UP001171620">
    <property type="component" value="Unassembled WGS sequence"/>
</dbReference>
<dbReference type="RefSeq" id="WP_155416644.1">
    <property type="nucleotide sequence ID" value="NZ_JAUJRV010000007.1"/>
</dbReference>
<sequence length="61" mass="6917">MKNMKQCGREPTCSVEPIRNDVSAVILLGKFVRDVVANPRIPIEVRRDAAMLVRSLQREPI</sequence>
<reference evidence="1" key="1">
    <citation type="submission" date="2023-07" db="EMBL/GenBank/DDBJ databases">
        <title>A collection of bacterial strains from the Burkholderia cepacia Research Laboratory and Repository.</title>
        <authorList>
            <person name="Lipuma J."/>
            <person name="Spilker T."/>
            <person name="Caverly L."/>
        </authorList>
    </citation>
    <scope>NUCLEOTIDE SEQUENCE</scope>
    <source>
        <strain evidence="1">AU44268</strain>
    </source>
</reference>
<protein>
    <submittedName>
        <fullName evidence="1">Uncharacterized protein</fullName>
    </submittedName>
</protein>
<comment type="caution">
    <text evidence="1">The sequence shown here is derived from an EMBL/GenBank/DDBJ whole genome shotgun (WGS) entry which is preliminary data.</text>
</comment>
<evidence type="ECO:0000313" key="2">
    <source>
        <dbReference type="Proteomes" id="UP001171620"/>
    </source>
</evidence>
<evidence type="ECO:0000313" key="1">
    <source>
        <dbReference type="EMBL" id="MDN7795667.1"/>
    </source>
</evidence>
<organism evidence="1 2">
    <name type="scientific">Burkholderia vietnamiensis</name>
    <dbReference type="NCBI Taxonomy" id="60552"/>
    <lineage>
        <taxon>Bacteria</taxon>
        <taxon>Pseudomonadati</taxon>
        <taxon>Pseudomonadota</taxon>
        <taxon>Betaproteobacteria</taxon>
        <taxon>Burkholderiales</taxon>
        <taxon>Burkholderiaceae</taxon>
        <taxon>Burkholderia</taxon>
        <taxon>Burkholderia cepacia complex</taxon>
    </lineage>
</organism>